<accession>A0ABS4GKB0</accession>
<evidence type="ECO:0000313" key="3">
    <source>
        <dbReference type="Proteomes" id="UP001519343"/>
    </source>
</evidence>
<organism evidence="2 3">
    <name type="scientific">Ammoniphilus resinae</name>
    <dbReference type="NCBI Taxonomy" id="861532"/>
    <lineage>
        <taxon>Bacteria</taxon>
        <taxon>Bacillati</taxon>
        <taxon>Bacillota</taxon>
        <taxon>Bacilli</taxon>
        <taxon>Bacillales</taxon>
        <taxon>Paenibacillaceae</taxon>
        <taxon>Aneurinibacillus group</taxon>
        <taxon>Ammoniphilus</taxon>
    </lineage>
</organism>
<feature type="signal peptide" evidence="1">
    <location>
        <begin position="1"/>
        <end position="22"/>
    </location>
</feature>
<comment type="caution">
    <text evidence="2">The sequence shown here is derived from an EMBL/GenBank/DDBJ whole genome shotgun (WGS) entry which is preliminary data.</text>
</comment>
<dbReference type="Proteomes" id="UP001519343">
    <property type="component" value="Unassembled WGS sequence"/>
</dbReference>
<protein>
    <recommendedName>
        <fullName evidence="4">Lipoprotein</fullName>
    </recommendedName>
</protein>
<dbReference type="RefSeq" id="WP_209808656.1">
    <property type="nucleotide sequence ID" value="NZ_JAGGKT010000001.1"/>
</dbReference>
<keyword evidence="3" id="KW-1185">Reference proteome</keyword>
<reference evidence="2 3" key="1">
    <citation type="submission" date="2021-03" db="EMBL/GenBank/DDBJ databases">
        <title>Genomic Encyclopedia of Type Strains, Phase IV (KMG-IV): sequencing the most valuable type-strain genomes for metagenomic binning, comparative biology and taxonomic classification.</title>
        <authorList>
            <person name="Goeker M."/>
        </authorList>
    </citation>
    <scope>NUCLEOTIDE SEQUENCE [LARGE SCALE GENOMIC DNA]</scope>
    <source>
        <strain evidence="2 3">DSM 24738</strain>
    </source>
</reference>
<evidence type="ECO:0008006" key="4">
    <source>
        <dbReference type="Google" id="ProtNLM"/>
    </source>
</evidence>
<evidence type="ECO:0000256" key="1">
    <source>
        <dbReference type="SAM" id="SignalP"/>
    </source>
</evidence>
<evidence type="ECO:0000313" key="2">
    <source>
        <dbReference type="EMBL" id="MBP1930582.1"/>
    </source>
</evidence>
<sequence>MNKWMATAIVTCLILTGCQPKAAVETKMTEKVEEGISTAPTVEERGVTEQQAEVSDPYFQIQIGMSESEIRGLFGGYFVMVKNIMTGTKSWRFDIGTKENYQFDDQGIDQVDLEGLKNGSIKKILFVDWTEEAKVGSATMFEVTSDQKEYNEYRLDEKGEVEKFTKSF</sequence>
<dbReference type="EMBL" id="JAGGKT010000001">
    <property type="protein sequence ID" value="MBP1930582.1"/>
    <property type="molecule type" value="Genomic_DNA"/>
</dbReference>
<proteinExistence type="predicted"/>
<keyword evidence="1" id="KW-0732">Signal</keyword>
<dbReference type="PROSITE" id="PS51257">
    <property type="entry name" value="PROKAR_LIPOPROTEIN"/>
    <property type="match status" value="1"/>
</dbReference>
<name>A0ABS4GKB0_9BACL</name>
<gene>
    <name evidence="2" type="ORF">J2Z37_000569</name>
</gene>
<feature type="chain" id="PRO_5045327518" description="Lipoprotein" evidence="1">
    <location>
        <begin position="23"/>
        <end position="168"/>
    </location>
</feature>